<name>A0ABY3SY63_9GAMM</name>
<dbReference type="HAMAP" id="MF_00478">
    <property type="entry name" value="RsxE_RnfE"/>
    <property type="match status" value="1"/>
</dbReference>
<keyword evidence="7 9" id="KW-1133">Transmembrane helix</keyword>
<sequence length="233" mass="24854">MNATYRELTVAGLWKNNPGLVQLLGLCPLMAVTTNVVNGLGLGLATLLALVASNLAISLVRDFIREEIRIPAFVLIIAGNVTLIEMLIRAYFHDLYNILGIFIPLIVTNCIVIGRSEAYASKNPPLHAGYDSLMMGIGFMLVLMVLGGMRELVGNGTLFAQAHLMFGEAARGLTLTLGDDFKGLLLAALPPGAFIGLGFLVALKNYIDKRMAQTAKAAKAAKTIPVNNIGETA</sequence>
<proteinExistence type="inferred from homology"/>
<dbReference type="PANTHER" id="PTHR30586">
    <property type="entry name" value="ELECTRON TRANSPORT COMPLEX PROTEIN RNFE"/>
    <property type="match status" value="1"/>
</dbReference>
<dbReference type="PANTHER" id="PTHR30586:SF0">
    <property type="entry name" value="ION-TRANSLOCATING OXIDOREDUCTASE COMPLEX SUBUNIT E"/>
    <property type="match status" value="1"/>
</dbReference>
<comment type="subunit">
    <text evidence="9">The complex is composed of six subunits: RnfA, RnfB, RnfC, RnfD, RnfE and RnfG.</text>
</comment>
<comment type="subcellular location">
    <subcellularLocation>
        <location evidence="9">Cell inner membrane</location>
        <topology evidence="9">Multi-pass membrane protein</topology>
    </subcellularLocation>
    <subcellularLocation>
        <location evidence="1">Endomembrane system</location>
        <topology evidence="1">Multi-pass membrane protein</topology>
    </subcellularLocation>
</comment>
<keyword evidence="4 9" id="KW-0812">Transmembrane</keyword>
<keyword evidence="5 9" id="KW-1278">Translocase</keyword>
<feature type="transmembrane region" description="Helical" evidence="9">
    <location>
        <begin position="183"/>
        <end position="203"/>
    </location>
</feature>
<keyword evidence="11" id="KW-1185">Reference proteome</keyword>
<evidence type="ECO:0000256" key="9">
    <source>
        <dbReference type="HAMAP-Rule" id="MF_00478"/>
    </source>
</evidence>
<evidence type="ECO:0000256" key="8">
    <source>
        <dbReference type="ARBA" id="ARBA00023136"/>
    </source>
</evidence>
<protein>
    <recommendedName>
        <fullName evidence="9">Ion-translocating oxidoreductase complex subunit E</fullName>
        <ecNumber evidence="9">7.-.-.-</ecNumber>
    </recommendedName>
    <alternativeName>
        <fullName evidence="9">Rnf electron transport complex subunit E</fullName>
    </alternativeName>
</protein>
<evidence type="ECO:0000256" key="5">
    <source>
        <dbReference type="ARBA" id="ARBA00022967"/>
    </source>
</evidence>
<evidence type="ECO:0000256" key="4">
    <source>
        <dbReference type="ARBA" id="ARBA00022692"/>
    </source>
</evidence>
<gene>
    <name evidence="9" type="primary">rnfE</name>
    <name evidence="10" type="ORF">L2Y54_17780</name>
</gene>
<evidence type="ECO:0000313" key="10">
    <source>
        <dbReference type="EMBL" id="UJS23768.1"/>
    </source>
</evidence>
<organism evidence="10 11">
    <name type="scientific">Thiothrix winogradskyi</name>
    <dbReference type="NCBI Taxonomy" id="96472"/>
    <lineage>
        <taxon>Bacteria</taxon>
        <taxon>Pseudomonadati</taxon>
        <taxon>Pseudomonadota</taxon>
        <taxon>Gammaproteobacteria</taxon>
        <taxon>Thiotrichales</taxon>
        <taxon>Thiotrichaceae</taxon>
        <taxon>Thiothrix</taxon>
    </lineage>
</organism>
<dbReference type="EC" id="7.-.-.-" evidence="9"/>
<dbReference type="InterPro" id="IPR003667">
    <property type="entry name" value="NqrDE/RnfAE"/>
</dbReference>
<dbReference type="NCBIfam" id="TIGR01948">
    <property type="entry name" value="rnfE"/>
    <property type="match status" value="1"/>
</dbReference>
<keyword evidence="8 9" id="KW-0472">Membrane</keyword>
<dbReference type="PIRSF" id="PIRSF006102">
    <property type="entry name" value="NQR_DE"/>
    <property type="match status" value="1"/>
</dbReference>
<keyword evidence="2 9" id="KW-0813">Transport</keyword>
<dbReference type="InterPro" id="IPR010968">
    <property type="entry name" value="RnfE"/>
</dbReference>
<evidence type="ECO:0000256" key="1">
    <source>
        <dbReference type="ARBA" id="ARBA00004127"/>
    </source>
</evidence>
<feature type="transmembrane region" description="Helical" evidence="9">
    <location>
        <begin position="128"/>
        <end position="149"/>
    </location>
</feature>
<evidence type="ECO:0000256" key="3">
    <source>
        <dbReference type="ARBA" id="ARBA00022519"/>
    </source>
</evidence>
<evidence type="ECO:0000313" key="11">
    <source>
        <dbReference type="Proteomes" id="UP001054801"/>
    </source>
</evidence>
<evidence type="ECO:0000256" key="7">
    <source>
        <dbReference type="ARBA" id="ARBA00022989"/>
    </source>
</evidence>
<feature type="transmembrane region" description="Helical" evidence="9">
    <location>
        <begin position="98"/>
        <end position="116"/>
    </location>
</feature>
<evidence type="ECO:0000256" key="2">
    <source>
        <dbReference type="ARBA" id="ARBA00022448"/>
    </source>
</evidence>
<comment type="function">
    <text evidence="9">Part of a membrane-bound complex that couples electron transfer with translocation of ions across the membrane.</text>
</comment>
<keyword evidence="3 9" id="KW-0997">Cell inner membrane</keyword>
<dbReference type="Pfam" id="PF02508">
    <property type="entry name" value="Rnf-Nqr"/>
    <property type="match status" value="1"/>
</dbReference>
<dbReference type="EMBL" id="CP091244">
    <property type="protein sequence ID" value="UJS23768.1"/>
    <property type="molecule type" value="Genomic_DNA"/>
</dbReference>
<evidence type="ECO:0000256" key="6">
    <source>
        <dbReference type="ARBA" id="ARBA00022982"/>
    </source>
</evidence>
<accession>A0ABY3SY63</accession>
<comment type="similarity">
    <text evidence="9">Belongs to the NqrDE/RnfAE family.</text>
</comment>
<feature type="transmembrane region" description="Helical" evidence="9">
    <location>
        <begin position="39"/>
        <end position="60"/>
    </location>
</feature>
<reference evidence="10" key="1">
    <citation type="journal article" date="2022" name="Microorganisms">
        <title>Two New Species of Filamentous Sulfur Bacteria of the Genus Thiothrix, Thiothrix winogradskyi sp. nov. and 'Candidatus Thiothrix sulfatifontis' sp. nov.</title>
        <authorList>
            <person name="Ravin N.V."/>
            <person name="Rossetti S."/>
            <person name="Beletsky A.V."/>
            <person name="Kadnikov V.V."/>
            <person name="Rudenko T.S."/>
            <person name="Smolyakov D.D."/>
            <person name="Moskvitina M.I."/>
            <person name="Gureeva M.V."/>
            <person name="Mardanov A.V."/>
            <person name="Grabovich M.Y."/>
        </authorList>
    </citation>
    <scope>NUCLEOTIDE SEQUENCE</scope>
    <source>
        <strain evidence="10">CT3</strain>
    </source>
</reference>
<dbReference type="Proteomes" id="UP001054801">
    <property type="component" value="Chromosome"/>
</dbReference>
<keyword evidence="9" id="KW-1003">Cell membrane</keyword>
<dbReference type="RefSeq" id="WP_236497969.1">
    <property type="nucleotide sequence ID" value="NZ_CP091244.1"/>
</dbReference>
<keyword evidence="6 9" id="KW-0249">Electron transport</keyword>
<dbReference type="NCBIfam" id="NF009070">
    <property type="entry name" value="PRK12405.1"/>
    <property type="match status" value="1"/>
</dbReference>
<feature type="transmembrane region" description="Helical" evidence="9">
    <location>
        <begin position="72"/>
        <end position="92"/>
    </location>
</feature>